<dbReference type="RefSeq" id="WP_012463390.1">
    <property type="nucleotide sequence ID" value="NC_010794.1"/>
</dbReference>
<keyword evidence="1" id="KW-0472">Membrane</keyword>
<accession>B3DUV5</accession>
<dbReference type="HOGENOM" id="CLU_2554359_0_0_0"/>
<name>B3DUV5_METI4</name>
<evidence type="ECO:0000256" key="1">
    <source>
        <dbReference type="SAM" id="Phobius"/>
    </source>
</evidence>
<dbReference type="OrthoDB" id="197102at2"/>
<dbReference type="STRING" id="481448.Minf_1053"/>
<dbReference type="KEGG" id="min:Minf_1053"/>
<organism evidence="2 3">
    <name type="scientific">Methylacidiphilum infernorum (isolate V4)</name>
    <name type="common">Methylokorus infernorum (strain V4)</name>
    <dbReference type="NCBI Taxonomy" id="481448"/>
    <lineage>
        <taxon>Bacteria</taxon>
        <taxon>Pseudomonadati</taxon>
        <taxon>Verrucomicrobiota</taxon>
        <taxon>Methylacidiphilae</taxon>
        <taxon>Methylacidiphilales</taxon>
        <taxon>Methylacidiphilaceae</taxon>
        <taxon>Methylacidiphilum (ex Ratnadevi et al. 2023)</taxon>
    </lineage>
</organism>
<reference evidence="2 3" key="1">
    <citation type="journal article" date="2008" name="Biol. Direct">
        <title>Complete genome sequence of the extremely acidophilic methanotroph isolate V4, Methylacidiphilum infernorum, a representative of the bacterial phylum Verrucomicrobia.</title>
        <authorList>
            <person name="Hou S."/>
            <person name="Makarova K.S."/>
            <person name="Saw J.H."/>
            <person name="Senin P."/>
            <person name="Ly B.V."/>
            <person name="Zhou Z."/>
            <person name="Ren Y."/>
            <person name="Wang J."/>
            <person name="Galperin M.Y."/>
            <person name="Omelchenko M.V."/>
            <person name="Wolf Y.I."/>
            <person name="Yutin N."/>
            <person name="Koonin E.V."/>
            <person name="Stott M.B."/>
            <person name="Mountain B.W."/>
            <person name="Crowe M.A."/>
            <person name="Smirnova A.V."/>
            <person name="Dunfield P.F."/>
            <person name="Feng L."/>
            <person name="Wang L."/>
            <person name="Alam M."/>
        </authorList>
    </citation>
    <scope>NUCLEOTIDE SEQUENCE [LARGE SCALE GENOMIC DNA]</scope>
    <source>
        <strain evidence="3">Isolate V4</strain>
    </source>
</reference>
<feature type="transmembrane region" description="Helical" evidence="1">
    <location>
        <begin position="56"/>
        <end position="74"/>
    </location>
</feature>
<evidence type="ECO:0000313" key="3">
    <source>
        <dbReference type="Proteomes" id="UP000009149"/>
    </source>
</evidence>
<dbReference type="AlphaFoldDB" id="B3DUV5"/>
<sequence length="82" mass="9104">MTSQDTLPSSEKGCQQGLTATVLFYFLSLTLIAFLGWGSLNLFLEGLGRPVDGLLSLLWLGVFFVVSLFFSHQLRCSLREES</sequence>
<evidence type="ECO:0000313" key="2">
    <source>
        <dbReference type="EMBL" id="ACD83108.1"/>
    </source>
</evidence>
<keyword evidence="1" id="KW-0812">Transmembrane</keyword>
<proteinExistence type="predicted"/>
<feature type="transmembrane region" description="Helical" evidence="1">
    <location>
        <begin position="22"/>
        <end position="44"/>
    </location>
</feature>
<gene>
    <name evidence="2" type="ordered locus">Minf_1053</name>
</gene>
<dbReference type="Proteomes" id="UP000009149">
    <property type="component" value="Chromosome"/>
</dbReference>
<dbReference type="eggNOG" id="ENOG5031MRQ">
    <property type="taxonomic scope" value="Bacteria"/>
</dbReference>
<keyword evidence="1" id="KW-1133">Transmembrane helix</keyword>
<dbReference type="EMBL" id="CP000975">
    <property type="protein sequence ID" value="ACD83108.1"/>
    <property type="molecule type" value="Genomic_DNA"/>
</dbReference>
<protein>
    <submittedName>
        <fullName evidence="2">Uncharacterized protein</fullName>
    </submittedName>
</protein>